<sequence>MGNTNPELRDRLVALKGIQKNTKALDGDPRKVTVWGEPRPKESEGAYSMGSHLLPYCENGDGLYRAFS</sequence>
<accession>A0A317T427</accession>
<keyword evidence="3" id="KW-1185">Reference proteome</keyword>
<dbReference type="STRING" id="42249.A0A317T427"/>
<dbReference type="SUPFAM" id="SSF53474">
    <property type="entry name" value="alpha/beta-Hydrolases"/>
    <property type="match status" value="1"/>
</dbReference>
<gene>
    <name evidence="2" type="ORF">C7212DRAFT_159360</name>
</gene>
<dbReference type="OrthoDB" id="408631at2759"/>
<protein>
    <submittedName>
        <fullName evidence="2">Uncharacterized protein</fullName>
    </submittedName>
</protein>
<feature type="region of interest" description="Disordered" evidence="1">
    <location>
        <begin position="29"/>
        <end position="48"/>
    </location>
</feature>
<dbReference type="EMBL" id="PYWC01000004">
    <property type="protein sequence ID" value="PWW80181.1"/>
    <property type="molecule type" value="Genomic_DNA"/>
</dbReference>
<dbReference type="Gene3D" id="3.40.50.1820">
    <property type="entry name" value="alpha/beta hydrolase"/>
    <property type="match status" value="1"/>
</dbReference>
<evidence type="ECO:0000313" key="3">
    <source>
        <dbReference type="Proteomes" id="UP000246991"/>
    </source>
</evidence>
<evidence type="ECO:0000256" key="1">
    <source>
        <dbReference type="SAM" id="MobiDB-lite"/>
    </source>
</evidence>
<proteinExistence type="predicted"/>
<organism evidence="2 3">
    <name type="scientific">Tuber magnatum</name>
    <name type="common">white Piedmont truffle</name>
    <dbReference type="NCBI Taxonomy" id="42249"/>
    <lineage>
        <taxon>Eukaryota</taxon>
        <taxon>Fungi</taxon>
        <taxon>Dikarya</taxon>
        <taxon>Ascomycota</taxon>
        <taxon>Pezizomycotina</taxon>
        <taxon>Pezizomycetes</taxon>
        <taxon>Pezizales</taxon>
        <taxon>Tuberaceae</taxon>
        <taxon>Tuber</taxon>
    </lineage>
</organism>
<dbReference type="InterPro" id="IPR029058">
    <property type="entry name" value="AB_hydrolase_fold"/>
</dbReference>
<dbReference type="AlphaFoldDB" id="A0A317T427"/>
<reference evidence="2 3" key="1">
    <citation type="submission" date="2018-03" db="EMBL/GenBank/DDBJ databases">
        <title>Genomes of Pezizomycetes fungi and the evolution of truffles.</title>
        <authorList>
            <person name="Murat C."/>
            <person name="Payen T."/>
            <person name="Noel B."/>
            <person name="Kuo A."/>
            <person name="Martin F.M."/>
        </authorList>
    </citation>
    <scope>NUCLEOTIDE SEQUENCE [LARGE SCALE GENOMIC DNA]</scope>
    <source>
        <strain evidence="2">091103-1</strain>
    </source>
</reference>
<name>A0A317T427_9PEZI</name>
<dbReference type="Proteomes" id="UP000246991">
    <property type="component" value="Unassembled WGS sequence"/>
</dbReference>
<evidence type="ECO:0000313" key="2">
    <source>
        <dbReference type="EMBL" id="PWW80181.1"/>
    </source>
</evidence>
<comment type="caution">
    <text evidence="2">The sequence shown here is derived from an EMBL/GenBank/DDBJ whole genome shotgun (WGS) entry which is preliminary data.</text>
</comment>